<feature type="non-terminal residue" evidence="1">
    <location>
        <position position="1"/>
    </location>
</feature>
<proteinExistence type="predicted"/>
<gene>
    <name evidence="1" type="ORF">EJB05_20526</name>
</gene>
<dbReference type="AlphaFoldDB" id="A0A5J9UZE2"/>
<accession>A0A5J9UZE2</accession>
<evidence type="ECO:0000313" key="1">
    <source>
        <dbReference type="EMBL" id="TVU28985.1"/>
    </source>
</evidence>
<protein>
    <submittedName>
        <fullName evidence="1">Uncharacterized protein</fullName>
    </submittedName>
</protein>
<comment type="caution">
    <text evidence="1">The sequence shown here is derived from an EMBL/GenBank/DDBJ whole genome shotgun (WGS) entry which is preliminary data.</text>
</comment>
<dbReference type="EMBL" id="RWGY01000011">
    <property type="protein sequence ID" value="TVU28985.1"/>
    <property type="molecule type" value="Genomic_DNA"/>
</dbReference>
<dbReference type="Proteomes" id="UP000324897">
    <property type="component" value="Chromosome 1"/>
</dbReference>
<name>A0A5J9UZE2_9POAL</name>
<sequence length="278" mass="31625">MAQCYESDPLQVIEEAIKCYERAANREGDCQKYFTRAKKSTIGFPINGYGSIGTLMLPAEFKGTRKIKDKSTSTALSWKDAGRLNVPVDLGTEVLRTRRCECLAERFCIDERPPVPQHMLPFLSLFQKPGAYVHRLVFGRLNGLAVELGAELLLNRLGRVLACLVEASCIVVRHVLPHISETISQHLLRVVVRHGLVVQVVRHGVLVLDVVRVDERLPLVVQVPIQRLLIDERKPGHTIPWHVIVNSGGHRRRSSRLSRFFREKFPYLLPGLRHRRII</sequence>
<keyword evidence="2" id="KW-1185">Reference proteome</keyword>
<organism evidence="1 2">
    <name type="scientific">Eragrostis curvula</name>
    <name type="common">weeping love grass</name>
    <dbReference type="NCBI Taxonomy" id="38414"/>
    <lineage>
        <taxon>Eukaryota</taxon>
        <taxon>Viridiplantae</taxon>
        <taxon>Streptophyta</taxon>
        <taxon>Embryophyta</taxon>
        <taxon>Tracheophyta</taxon>
        <taxon>Spermatophyta</taxon>
        <taxon>Magnoliopsida</taxon>
        <taxon>Liliopsida</taxon>
        <taxon>Poales</taxon>
        <taxon>Poaceae</taxon>
        <taxon>PACMAD clade</taxon>
        <taxon>Chloridoideae</taxon>
        <taxon>Eragrostideae</taxon>
        <taxon>Eragrostidinae</taxon>
        <taxon>Eragrostis</taxon>
    </lineage>
</organism>
<dbReference type="Gramene" id="TVU28985">
    <property type="protein sequence ID" value="TVU28985"/>
    <property type="gene ID" value="EJB05_20526"/>
</dbReference>
<reference evidence="1 2" key="1">
    <citation type="journal article" date="2019" name="Sci. Rep.">
        <title>A high-quality genome of Eragrostis curvula grass provides insights into Poaceae evolution and supports new strategies to enhance forage quality.</title>
        <authorList>
            <person name="Carballo J."/>
            <person name="Santos B.A.C.M."/>
            <person name="Zappacosta D."/>
            <person name="Garbus I."/>
            <person name="Selva J.P."/>
            <person name="Gallo C.A."/>
            <person name="Diaz A."/>
            <person name="Albertini E."/>
            <person name="Caccamo M."/>
            <person name="Echenique V."/>
        </authorList>
    </citation>
    <scope>NUCLEOTIDE SEQUENCE [LARGE SCALE GENOMIC DNA]</scope>
    <source>
        <strain evidence="2">cv. Victoria</strain>
        <tissue evidence="1">Leaf</tissue>
    </source>
</reference>
<evidence type="ECO:0000313" key="2">
    <source>
        <dbReference type="Proteomes" id="UP000324897"/>
    </source>
</evidence>